<dbReference type="EMBL" id="JACJFN010000001">
    <property type="protein sequence ID" value="MBB1518684.1"/>
    <property type="molecule type" value="Genomic_DNA"/>
</dbReference>
<keyword evidence="4" id="KW-1003">Cell membrane</keyword>
<keyword evidence="6 8" id="KW-1133">Transmembrane helix</keyword>
<dbReference type="RefSeq" id="WP_182832703.1">
    <property type="nucleotide sequence ID" value="NZ_JACJFN010000001.1"/>
</dbReference>
<feature type="transmembrane region" description="Helical" evidence="8">
    <location>
        <begin position="38"/>
        <end position="55"/>
    </location>
</feature>
<evidence type="ECO:0000256" key="8">
    <source>
        <dbReference type="SAM" id="Phobius"/>
    </source>
</evidence>
<comment type="caution">
    <text evidence="9">The sequence shown here is derived from an EMBL/GenBank/DDBJ whole genome shotgun (WGS) entry which is preliminary data.</text>
</comment>
<dbReference type="PANTHER" id="PTHR36838">
    <property type="entry name" value="AUXIN EFFLUX CARRIER FAMILY PROTEIN"/>
    <property type="match status" value="1"/>
</dbReference>
<keyword evidence="5 8" id="KW-0812">Transmembrane</keyword>
<evidence type="ECO:0000256" key="6">
    <source>
        <dbReference type="ARBA" id="ARBA00022989"/>
    </source>
</evidence>
<dbReference type="Pfam" id="PF03547">
    <property type="entry name" value="Mem_trans"/>
    <property type="match status" value="1"/>
</dbReference>
<evidence type="ECO:0000313" key="10">
    <source>
        <dbReference type="Proteomes" id="UP000581189"/>
    </source>
</evidence>
<evidence type="ECO:0000256" key="1">
    <source>
        <dbReference type="ARBA" id="ARBA00004651"/>
    </source>
</evidence>
<evidence type="ECO:0000256" key="3">
    <source>
        <dbReference type="ARBA" id="ARBA00022448"/>
    </source>
</evidence>
<evidence type="ECO:0000256" key="7">
    <source>
        <dbReference type="ARBA" id="ARBA00023136"/>
    </source>
</evidence>
<feature type="transmembrane region" description="Helical" evidence="8">
    <location>
        <begin position="122"/>
        <end position="144"/>
    </location>
</feature>
<reference evidence="9 10" key="1">
    <citation type="submission" date="2020-08" db="EMBL/GenBank/DDBJ databases">
        <authorList>
            <person name="Kim C.M."/>
        </authorList>
    </citation>
    <scope>NUCLEOTIDE SEQUENCE [LARGE SCALE GENOMIC DNA]</scope>
    <source>
        <strain evidence="9 10">SR9</strain>
    </source>
</reference>
<keyword evidence="7 8" id="KW-0472">Membrane</keyword>
<feature type="transmembrane region" description="Helical" evidence="8">
    <location>
        <begin position="220"/>
        <end position="243"/>
    </location>
</feature>
<feature type="transmembrane region" description="Helical" evidence="8">
    <location>
        <begin position="164"/>
        <end position="182"/>
    </location>
</feature>
<dbReference type="Gene3D" id="1.20.1530.20">
    <property type="match status" value="1"/>
</dbReference>
<evidence type="ECO:0000313" key="9">
    <source>
        <dbReference type="EMBL" id="MBB1518684.1"/>
    </source>
</evidence>
<organism evidence="9 10">
    <name type="scientific">Aquipseudomonas guryensis</name>
    <dbReference type="NCBI Taxonomy" id="2759165"/>
    <lineage>
        <taxon>Bacteria</taxon>
        <taxon>Pseudomonadati</taxon>
        <taxon>Pseudomonadota</taxon>
        <taxon>Gammaproteobacteria</taxon>
        <taxon>Pseudomonadales</taxon>
        <taxon>Pseudomonadaceae</taxon>
        <taxon>Aquipseudomonas</taxon>
    </lineage>
</organism>
<evidence type="ECO:0000256" key="4">
    <source>
        <dbReference type="ARBA" id="ARBA00022475"/>
    </source>
</evidence>
<dbReference type="GO" id="GO:0005886">
    <property type="term" value="C:plasma membrane"/>
    <property type="evidence" value="ECO:0007669"/>
    <property type="project" value="UniProtKB-SubCell"/>
</dbReference>
<feature type="transmembrane region" description="Helical" evidence="8">
    <location>
        <begin position="249"/>
        <end position="267"/>
    </location>
</feature>
<comment type="subcellular location">
    <subcellularLocation>
        <location evidence="1">Cell membrane</location>
        <topology evidence="1">Multi-pass membrane protein</topology>
    </subcellularLocation>
</comment>
<protein>
    <submittedName>
        <fullName evidence="9">AEC family transporter</fullName>
    </submittedName>
</protein>
<dbReference type="InterPro" id="IPR038770">
    <property type="entry name" value="Na+/solute_symporter_sf"/>
</dbReference>
<sequence>MTILIYSLWPLFALILGGLALRRWNFPGEAFWPAAERLNYFILFPALLFSSLATAPLDNPALPRLALAVLLALGGAWLGLLLVRRLRGWPAARFGAFSQGILRFNTYLGLAVVGSLHGQTGLVLAALLLALMVPAVNVLSVWSLTAEQGVSVRSLLWPIVKNPLILACLAGILVNLAGIGLPGGSDRLLGLLAAASLPLGLLCVGAALRPQELAGEKTALLCNCGLRLLGMPLLALAVARLLQLPALESTVLVLFFALPTAPTAYVLTRQLGGDSQLMAGLITLQTLLSGLSLFVVLALLR</sequence>
<keyword evidence="10" id="KW-1185">Reference proteome</keyword>
<accession>A0A7W4D9V8</accession>
<feature type="transmembrane region" description="Helical" evidence="8">
    <location>
        <begin position="6"/>
        <end position="26"/>
    </location>
</feature>
<feature type="transmembrane region" description="Helical" evidence="8">
    <location>
        <begin position="61"/>
        <end position="82"/>
    </location>
</feature>
<keyword evidence="3" id="KW-0813">Transport</keyword>
<feature type="transmembrane region" description="Helical" evidence="8">
    <location>
        <begin position="188"/>
        <end position="208"/>
    </location>
</feature>
<name>A0A7W4D9V8_9GAMM</name>
<dbReference type="AlphaFoldDB" id="A0A7W4D9V8"/>
<gene>
    <name evidence="9" type="ORF">H3H45_05485</name>
</gene>
<evidence type="ECO:0000256" key="2">
    <source>
        <dbReference type="ARBA" id="ARBA00010145"/>
    </source>
</evidence>
<evidence type="ECO:0000256" key="5">
    <source>
        <dbReference type="ARBA" id="ARBA00022692"/>
    </source>
</evidence>
<feature type="transmembrane region" description="Helical" evidence="8">
    <location>
        <begin position="279"/>
        <end position="300"/>
    </location>
</feature>
<dbReference type="Proteomes" id="UP000581189">
    <property type="component" value="Unassembled WGS sequence"/>
</dbReference>
<dbReference type="InterPro" id="IPR004776">
    <property type="entry name" value="Mem_transp_PIN-like"/>
</dbReference>
<proteinExistence type="inferred from homology"/>
<dbReference type="PANTHER" id="PTHR36838:SF4">
    <property type="entry name" value="AUXIN EFFLUX CARRIER FAMILY PROTEIN"/>
    <property type="match status" value="1"/>
</dbReference>
<dbReference type="GO" id="GO:0055085">
    <property type="term" value="P:transmembrane transport"/>
    <property type="evidence" value="ECO:0007669"/>
    <property type="project" value="InterPro"/>
</dbReference>
<comment type="similarity">
    <text evidence="2">Belongs to the auxin efflux carrier (TC 2.A.69) family.</text>
</comment>